<dbReference type="MEROPS" id="A22.A15"/>
<dbReference type="GO" id="GO:0006465">
    <property type="term" value="P:signal peptide processing"/>
    <property type="evidence" value="ECO:0007669"/>
    <property type="project" value="TreeGrafter"/>
</dbReference>
<dbReference type="InterPro" id="IPR007369">
    <property type="entry name" value="Peptidase_A22B_SPP"/>
</dbReference>
<evidence type="ECO:0000313" key="10">
    <source>
        <dbReference type="EMBL" id="KIY95826.1"/>
    </source>
</evidence>
<feature type="transmembrane region" description="Helical" evidence="9">
    <location>
        <begin position="286"/>
        <end position="308"/>
    </location>
</feature>
<evidence type="ECO:0000256" key="3">
    <source>
        <dbReference type="ARBA" id="ARBA00022692"/>
    </source>
</evidence>
<dbReference type="InterPro" id="IPR006639">
    <property type="entry name" value="Preselin/SPP"/>
</dbReference>
<feature type="transmembrane region" description="Helical" evidence="9">
    <location>
        <begin position="314"/>
        <end position="332"/>
    </location>
</feature>
<feature type="transmembrane region" description="Helical" evidence="9">
    <location>
        <begin position="168"/>
        <end position="191"/>
    </location>
</feature>
<dbReference type="GO" id="GO:0098553">
    <property type="term" value="C:lumenal side of endoplasmic reticulum membrane"/>
    <property type="evidence" value="ECO:0007669"/>
    <property type="project" value="TreeGrafter"/>
</dbReference>
<dbReference type="SMART" id="SM00730">
    <property type="entry name" value="PSN"/>
    <property type="match status" value="1"/>
</dbReference>
<keyword evidence="3 9" id="KW-0812">Transmembrane</keyword>
<keyword evidence="4 10" id="KW-0378">Hydrolase</keyword>
<dbReference type="OrthoDB" id="29661at2759"/>
<gene>
    <name evidence="10" type="ORF">MNEG_12135</name>
</gene>
<keyword evidence="11" id="KW-1185">Reference proteome</keyword>
<dbReference type="EC" id="3.4.-.-" evidence="10"/>
<comment type="similarity">
    <text evidence="2">Belongs to the peptidase A22B family.</text>
</comment>
<evidence type="ECO:0000256" key="4">
    <source>
        <dbReference type="ARBA" id="ARBA00022801"/>
    </source>
</evidence>
<dbReference type="GO" id="GO:0042500">
    <property type="term" value="F:aspartic endopeptidase activity, intramembrane cleaving"/>
    <property type="evidence" value="ECO:0007669"/>
    <property type="project" value="InterPro"/>
</dbReference>
<dbReference type="EMBL" id="KK103304">
    <property type="protein sequence ID" value="KIY95826.1"/>
    <property type="molecule type" value="Genomic_DNA"/>
</dbReference>
<dbReference type="GO" id="GO:0033619">
    <property type="term" value="P:membrane protein proteolysis"/>
    <property type="evidence" value="ECO:0007669"/>
    <property type="project" value="TreeGrafter"/>
</dbReference>
<keyword evidence="5" id="KW-0256">Endoplasmic reticulum</keyword>
<dbReference type="RefSeq" id="XP_013894846.1">
    <property type="nucleotide sequence ID" value="XM_014039392.1"/>
</dbReference>
<feature type="transmembrane region" description="Helical" evidence="9">
    <location>
        <begin position="97"/>
        <end position="119"/>
    </location>
</feature>
<dbReference type="KEGG" id="mng:MNEG_12135"/>
<evidence type="ECO:0000256" key="2">
    <source>
        <dbReference type="ARBA" id="ARBA00006859"/>
    </source>
</evidence>
<keyword evidence="7 9" id="KW-0472">Membrane</keyword>
<dbReference type="GO" id="GO:0098554">
    <property type="term" value="C:cytoplasmic side of endoplasmic reticulum membrane"/>
    <property type="evidence" value="ECO:0007669"/>
    <property type="project" value="TreeGrafter"/>
</dbReference>
<feature type="region of interest" description="Disordered" evidence="8">
    <location>
        <begin position="353"/>
        <end position="374"/>
    </location>
</feature>
<dbReference type="AlphaFoldDB" id="A0A0D2M3A1"/>
<dbReference type="Proteomes" id="UP000054498">
    <property type="component" value="Unassembled WGS sequence"/>
</dbReference>
<organism evidence="10 11">
    <name type="scientific">Monoraphidium neglectum</name>
    <dbReference type="NCBI Taxonomy" id="145388"/>
    <lineage>
        <taxon>Eukaryota</taxon>
        <taxon>Viridiplantae</taxon>
        <taxon>Chlorophyta</taxon>
        <taxon>core chlorophytes</taxon>
        <taxon>Chlorophyceae</taxon>
        <taxon>CS clade</taxon>
        <taxon>Sphaeropleales</taxon>
        <taxon>Selenastraceae</taxon>
        <taxon>Monoraphidium</taxon>
    </lineage>
</organism>
<dbReference type="Pfam" id="PF04258">
    <property type="entry name" value="Peptidase_A22B"/>
    <property type="match status" value="1"/>
</dbReference>
<evidence type="ECO:0000256" key="8">
    <source>
        <dbReference type="SAM" id="MobiDB-lite"/>
    </source>
</evidence>
<evidence type="ECO:0000256" key="7">
    <source>
        <dbReference type="ARBA" id="ARBA00023136"/>
    </source>
</evidence>
<reference evidence="10 11" key="1">
    <citation type="journal article" date="2013" name="BMC Genomics">
        <title>Reconstruction of the lipid metabolism for the microalga Monoraphidium neglectum from its genome sequence reveals characteristics suitable for biofuel production.</title>
        <authorList>
            <person name="Bogen C."/>
            <person name="Al-Dilaimi A."/>
            <person name="Albersmeier A."/>
            <person name="Wichmann J."/>
            <person name="Grundmann M."/>
            <person name="Rupp O."/>
            <person name="Lauersen K.J."/>
            <person name="Blifernez-Klassen O."/>
            <person name="Kalinowski J."/>
            <person name="Goesmann A."/>
            <person name="Mussgnug J.H."/>
            <person name="Kruse O."/>
        </authorList>
    </citation>
    <scope>NUCLEOTIDE SEQUENCE [LARGE SCALE GENOMIC DNA]</scope>
    <source>
        <strain evidence="10 11">SAG 48.87</strain>
    </source>
</reference>
<proteinExistence type="inferred from homology"/>
<evidence type="ECO:0000256" key="5">
    <source>
        <dbReference type="ARBA" id="ARBA00022824"/>
    </source>
</evidence>
<keyword evidence="6 9" id="KW-1133">Transmembrane helix</keyword>
<feature type="transmembrane region" description="Helical" evidence="9">
    <location>
        <begin position="7"/>
        <end position="27"/>
    </location>
</feature>
<dbReference type="PANTHER" id="PTHR12174:SF23">
    <property type="entry name" value="MINOR HISTOCOMPATIBILITY ANTIGEN H13"/>
    <property type="match status" value="1"/>
</dbReference>
<sequence length="374" mass="39920">MVHHARGLPAVKAHALLAGLTFLPYVVHIPYSVNIVLHAALTVYVGSWRSVRDADGGGGPQEQMTNSDAMRFPLVGSCVLFGLFLCFKFLPKELVNLLLAGYITIIGAVVVVGAVLPFVERLFPAKERDRVIRFLTVPKIPFLVKEPFPLELTVPEAALAPPALAVGVWYFLTKGWLANNLLGLSLSIVGIEAMSLGSMQTAGILLTGLFFYDIFWVFCTPVMVSVAKNFEAPIKLLFPRSSLRAAALAGEKAQFAMLGLGDIVLPGLFVALCLRFDAQRQFRSSYFQTVFWAYCGGVAATIVVMNVFKAAQPALLYIVPAVLGAVALHAALRGEFKAVYEWQEEAADSGAADSAAGAGADGGSGAAAANKKAE</sequence>
<comment type="subcellular location">
    <subcellularLocation>
        <location evidence="1">Endoplasmic reticulum membrane</location>
        <topology evidence="1">Multi-pass membrane protein</topology>
    </subcellularLocation>
</comment>
<protein>
    <submittedName>
        <fullName evidence="10">Minor histocompatibility antigen H13</fullName>
        <ecNumber evidence="10">3.4.-.-</ecNumber>
    </submittedName>
</protein>
<dbReference type="GeneID" id="25729467"/>
<evidence type="ECO:0000256" key="1">
    <source>
        <dbReference type="ARBA" id="ARBA00004477"/>
    </source>
</evidence>
<evidence type="ECO:0000256" key="6">
    <source>
        <dbReference type="ARBA" id="ARBA00022989"/>
    </source>
</evidence>
<feature type="transmembrane region" description="Helical" evidence="9">
    <location>
        <begin position="203"/>
        <end position="227"/>
    </location>
</feature>
<evidence type="ECO:0000313" key="11">
    <source>
        <dbReference type="Proteomes" id="UP000054498"/>
    </source>
</evidence>
<feature type="transmembrane region" description="Helical" evidence="9">
    <location>
        <begin position="72"/>
        <end position="91"/>
    </location>
</feature>
<dbReference type="PANTHER" id="PTHR12174">
    <property type="entry name" value="SIGNAL PEPTIDE PEPTIDASE"/>
    <property type="match status" value="1"/>
</dbReference>
<name>A0A0D2M3A1_9CHLO</name>
<accession>A0A0D2M3A1</accession>
<evidence type="ECO:0000256" key="9">
    <source>
        <dbReference type="SAM" id="Phobius"/>
    </source>
</evidence>
<dbReference type="STRING" id="145388.A0A0D2M3A1"/>
<feature type="transmembrane region" description="Helical" evidence="9">
    <location>
        <begin position="253"/>
        <end position="274"/>
    </location>
</feature>